<feature type="compositionally biased region" description="Low complexity" evidence="1">
    <location>
        <begin position="1547"/>
        <end position="1560"/>
    </location>
</feature>
<dbReference type="PANTHER" id="PTHR12242:SF1">
    <property type="entry name" value="MYND-TYPE DOMAIN-CONTAINING PROTEIN"/>
    <property type="match status" value="1"/>
</dbReference>
<proteinExistence type="predicted"/>
<evidence type="ECO:0000256" key="2">
    <source>
        <dbReference type="SAM" id="Phobius"/>
    </source>
</evidence>
<feature type="compositionally biased region" description="Gly residues" evidence="1">
    <location>
        <begin position="1193"/>
        <end position="1214"/>
    </location>
</feature>
<gene>
    <name evidence="4" type="ORF">HYH03_006204</name>
</gene>
<keyword evidence="2" id="KW-0812">Transmembrane</keyword>
<feature type="region of interest" description="Disordered" evidence="1">
    <location>
        <begin position="1797"/>
        <end position="1830"/>
    </location>
</feature>
<feature type="compositionally biased region" description="Low complexity" evidence="1">
    <location>
        <begin position="607"/>
        <end position="633"/>
    </location>
</feature>
<feature type="compositionally biased region" description="Polar residues" evidence="1">
    <location>
        <begin position="1536"/>
        <end position="1546"/>
    </location>
</feature>
<feature type="compositionally biased region" description="Low complexity" evidence="1">
    <location>
        <begin position="1429"/>
        <end position="1441"/>
    </location>
</feature>
<keyword evidence="2" id="KW-0472">Membrane</keyword>
<feature type="transmembrane region" description="Helical" evidence="2">
    <location>
        <begin position="1641"/>
        <end position="1666"/>
    </location>
</feature>
<feature type="compositionally biased region" description="Pro residues" evidence="1">
    <location>
        <begin position="1442"/>
        <end position="1474"/>
    </location>
</feature>
<feature type="chain" id="PRO_5033062667" evidence="3">
    <location>
        <begin position="16"/>
        <end position="1830"/>
    </location>
</feature>
<feature type="compositionally biased region" description="Low complexity" evidence="1">
    <location>
        <begin position="1144"/>
        <end position="1153"/>
    </location>
</feature>
<feature type="region of interest" description="Disordered" evidence="1">
    <location>
        <begin position="395"/>
        <end position="418"/>
    </location>
</feature>
<accession>A0A835YDK9</accession>
<evidence type="ECO:0000256" key="3">
    <source>
        <dbReference type="SAM" id="SignalP"/>
    </source>
</evidence>
<keyword evidence="2" id="KW-1133">Transmembrane helix</keyword>
<feature type="region of interest" description="Disordered" evidence="1">
    <location>
        <begin position="1426"/>
        <end position="1479"/>
    </location>
</feature>
<feature type="compositionally biased region" description="Gly residues" evidence="1">
    <location>
        <begin position="1394"/>
        <end position="1410"/>
    </location>
</feature>
<reference evidence="4" key="1">
    <citation type="journal article" date="2020" name="bioRxiv">
        <title>Comparative genomics of Chlamydomonas.</title>
        <authorList>
            <person name="Craig R.J."/>
            <person name="Hasan A.R."/>
            <person name="Ness R.W."/>
            <person name="Keightley P.D."/>
        </authorList>
    </citation>
    <scope>NUCLEOTIDE SEQUENCE</scope>
    <source>
        <strain evidence="4">CCAP 11/70</strain>
    </source>
</reference>
<feature type="region of interest" description="Disordered" evidence="1">
    <location>
        <begin position="947"/>
        <end position="1248"/>
    </location>
</feature>
<keyword evidence="5" id="KW-1185">Reference proteome</keyword>
<organism evidence="4 5">
    <name type="scientific">Edaphochlamys debaryana</name>
    <dbReference type="NCBI Taxonomy" id="47281"/>
    <lineage>
        <taxon>Eukaryota</taxon>
        <taxon>Viridiplantae</taxon>
        <taxon>Chlorophyta</taxon>
        <taxon>core chlorophytes</taxon>
        <taxon>Chlorophyceae</taxon>
        <taxon>CS clade</taxon>
        <taxon>Chlamydomonadales</taxon>
        <taxon>Chlamydomonadales incertae sedis</taxon>
        <taxon>Edaphochlamys</taxon>
    </lineage>
</organism>
<feature type="compositionally biased region" description="Low complexity" evidence="1">
    <location>
        <begin position="771"/>
        <end position="787"/>
    </location>
</feature>
<feature type="region of interest" description="Disordered" evidence="1">
    <location>
        <begin position="1364"/>
        <end position="1412"/>
    </location>
</feature>
<feature type="compositionally biased region" description="Gly residues" evidence="1">
    <location>
        <begin position="1105"/>
        <end position="1124"/>
    </location>
</feature>
<feature type="compositionally biased region" description="Polar residues" evidence="1">
    <location>
        <begin position="1129"/>
        <end position="1143"/>
    </location>
</feature>
<dbReference type="PANTHER" id="PTHR12242">
    <property type="entry name" value="OS02G0130600 PROTEIN-RELATED"/>
    <property type="match status" value="1"/>
</dbReference>
<comment type="caution">
    <text evidence="4">The sequence shown here is derived from an EMBL/GenBank/DDBJ whole genome shotgun (WGS) entry which is preliminary data.</text>
</comment>
<dbReference type="Proteomes" id="UP000612055">
    <property type="component" value="Unassembled WGS sequence"/>
</dbReference>
<feature type="compositionally biased region" description="Polar residues" evidence="1">
    <location>
        <begin position="1373"/>
        <end position="1385"/>
    </location>
</feature>
<feature type="signal peptide" evidence="3">
    <location>
        <begin position="1"/>
        <end position="15"/>
    </location>
</feature>
<dbReference type="OrthoDB" id="539838at2759"/>
<feature type="compositionally biased region" description="Polar residues" evidence="1">
    <location>
        <begin position="752"/>
        <end position="764"/>
    </location>
</feature>
<feature type="compositionally biased region" description="Gly residues" evidence="1">
    <location>
        <begin position="719"/>
        <end position="730"/>
    </location>
</feature>
<feature type="compositionally biased region" description="Pro residues" evidence="1">
    <location>
        <begin position="1057"/>
        <end position="1099"/>
    </location>
</feature>
<feature type="transmembrane region" description="Helical" evidence="2">
    <location>
        <begin position="1741"/>
        <end position="1762"/>
    </location>
</feature>
<feature type="transmembrane region" description="Helical" evidence="2">
    <location>
        <begin position="1702"/>
        <end position="1721"/>
    </location>
</feature>
<feature type="compositionally biased region" description="Low complexity" evidence="1">
    <location>
        <begin position="1000"/>
        <end position="1049"/>
    </location>
</feature>
<feature type="compositionally biased region" description="Low complexity" evidence="1">
    <location>
        <begin position="1821"/>
        <end position="1830"/>
    </location>
</feature>
<evidence type="ECO:0000313" key="5">
    <source>
        <dbReference type="Proteomes" id="UP000612055"/>
    </source>
</evidence>
<keyword evidence="3" id="KW-0732">Signal</keyword>
<feature type="region of interest" description="Disordered" evidence="1">
    <location>
        <begin position="1536"/>
        <end position="1623"/>
    </location>
</feature>
<feature type="region of interest" description="Disordered" evidence="1">
    <location>
        <begin position="716"/>
        <end position="787"/>
    </location>
</feature>
<dbReference type="GO" id="GO:0016020">
    <property type="term" value="C:membrane"/>
    <property type="evidence" value="ECO:0007669"/>
    <property type="project" value="TreeGrafter"/>
</dbReference>
<evidence type="ECO:0000313" key="4">
    <source>
        <dbReference type="EMBL" id="KAG2495604.1"/>
    </source>
</evidence>
<dbReference type="EMBL" id="JAEHOE010000023">
    <property type="protein sequence ID" value="KAG2495604.1"/>
    <property type="molecule type" value="Genomic_DNA"/>
</dbReference>
<sequence length="1830" mass="182351">MLVVAFRAVVPPAAATRLALQLAESLVLLLGPFADWGLASSATSSSGGVDPAESMAILDRVFEGVLSQLESAAWPARMAPWWSFEGSCLHLALPSKLQQRLSGLVAEHAAQNHKAPFSFFRRHSCLMFRGLVLSTDMHLLHARQLWQLLWTLGVLQHSGGLPCNVLARIVRLPQPGSAGGGRGGGAGGVNAAAAAAAALQSECGVTVSEHPMGRSLLVVASAVHLVQAVVLTAYDEEIEEELAGRLEGHSAAELLQRIHVILGADLERLVESSVAYGSAAHALDAPPPPLGADISPAAAAAAAAAAAGGRGGGSGKVPAASGGSLLVKLMRGRNRSGQRRGPGALPGTLSGDLGASDLVAASTSPERKARRASAATNPSLRGGLLGMGLGLGTGAAAGAAAPSGQPHDRSARSAAQLASAASAPGPISLRAGMGMAMGAGPASLGALGSVQAVPSPGLQPVAAPDGAMFVVAHDAPNGAVRFLGDLPQGPALGAVWRAVAACRARFGNHNVAIAAPPKHARLNMTLDQIEQLSAVRSQREGGQRLGTADSSPWQYHPELASLAGVQALTMRLPGLSATGAAAPAAVETAGGGEGSGTQGQSRNWLTRPSNGRSGNRSGAGPSGPSNSGAATSPTASANAAAAAAAALAGSQHSGLGASGAGGGLTAIPGIARASLYLTAALFPDAREVFAVHGAEVDEGRLLEALWEGPAAQELWGREAPGGAGTAGAGSTGVSPSPPPALHGTGSLRNLGAHSTQPSALQRTRPQPRAMASPGSAQGAAGAPPVSAPLPVSQQGAHGFGPYVSVILVLLPLAITALLNDNCPGLGNRVSRRAARLWQRWGRRLCCGWCCGSCRPGRGGSGGVAGGGGGEGGGGAGGEGERYKETTFFASNTRWVSSRAGGGGGAFGGGGGGGAGGGGPGSGGADVATPVYEHGHVTQTRWAVQLPGIDEHPSGLPPHHRAFFFGPDSDGGGGGGGGGGGTVGGSLAPAAATTSGGGGASSAAAAETASAAPPTSTATGTGTDTYTPTLTSPPAEQLSPLSAAATPSPADAERPARDTPPPLPQTPALPPKPPLGPSAPSTATPPAPAAAAVPPGPLPSTAPVEGSGGNGGTDSGGGGGGGGGLLRSFRTASSLFASARSMFTGSRSGSSVGSRSHRRRASVGSVRASELGGDHESGGGGGGGEEKGGEGGEGEVAGGGGGGDRGAGASGGGGAAEVSSAARQGRSSSSSRSSSASSSSSSSSSHSPSSGFSAEFGRALAAAAAATARADEWRRRQLRRPREFWAFDVLDPAHLVSSFWLRPSMLLGLHLVTALWLALDLLLEAFAEDGVDAMWITYFTHWSLALLSLAGLVAAVNTARWLPRLVPSAPRPDNTPSRTNWGSSVTPPGLRGEDWAGGGGEGGRRPGGQLGGFWSEEAPAAAELGGGGELALAPAGPGDAADPPLPLSTPPPTPPRPLPAAPPAQLPSPSPPPTHPHAGVLERLGKAAGPLAAAATAAAAAAGSAAAASRRWAFRPLGAAAAPRGANGSFGRFPSSITDSSLSHRSQSTSFRGGIRGFGFRTRSDVRGAGESEAGSDLGSTGGPSKAQAQAQGWPSWAWREPPTEPGRPLAPLRTRREEGSVGPGIGGAPDIRWDPLSVSHLVLMEVAVWVALFLSIFYWVGLVGIAGESFDKTYASPYIKHVGNSVLALAQVVTTRLPIVSYHILAMFIYMVAYMVFVWVYGEVGEVWRYGLNWQTARGLATLVLLPLLGVAVAAGLIYGVARLRERRGRLRVARVGEFAFADAAREVGGLWPAAGAGAEGGRGRGAKQRWSGEEEEAEGEGQAASGVGV</sequence>
<evidence type="ECO:0000256" key="1">
    <source>
        <dbReference type="SAM" id="MobiDB-lite"/>
    </source>
</evidence>
<feature type="region of interest" description="Disordered" evidence="1">
    <location>
        <begin position="586"/>
        <end position="633"/>
    </location>
</feature>
<protein>
    <submittedName>
        <fullName evidence="4">Uncharacterized protein</fullName>
    </submittedName>
</protein>
<name>A0A835YDK9_9CHLO</name>
<feature type="compositionally biased region" description="Gly residues" evidence="1">
    <location>
        <begin position="968"/>
        <end position="983"/>
    </location>
</feature>
<feature type="compositionally biased region" description="Low complexity" evidence="1">
    <location>
        <begin position="1215"/>
        <end position="1248"/>
    </location>
</feature>